<dbReference type="Gene3D" id="3.40.50.300">
    <property type="entry name" value="P-loop containing nucleotide triphosphate hydrolases"/>
    <property type="match status" value="1"/>
</dbReference>
<dbReference type="EMBL" id="BAABDQ010000003">
    <property type="protein sequence ID" value="GAA3537228.1"/>
    <property type="molecule type" value="Genomic_DNA"/>
</dbReference>
<dbReference type="RefSeq" id="WP_345559988.1">
    <property type="nucleotide sequence ID" value="NZ_BAABDQ010000003.1"/>
</dbReference>
<proteinExistence type="predicted"/>
<comment type="caution">
    <text evidence="1">The sequence shown here is derived from an EMBL/GenBank/DDBJ whole genome shotgun (WGS) entry which is preliminary data.</text>
</comment>
<accession>A0ABP6VNI0</accession>
<name>A0ABP6VNI0_9ACTN</name>
<dbReference type="InterPro" id="IPR027417">
    <property type="entry name" value="P-loop_NTPase"/>
</dbReference>
<keyword evidence="2" id="KW-1185">Reference proteome</keyword>
<protein>
    <submittedName>
        <fullName evidence="1">Terminase</fullName>
    </submittedName>
</protein>
<evidence type="ECO:0000313" key="1">
    <source>
        <dbReference type="EMBL" id="GAA3537228.1"/>
    </source>
</evidence>
<reference evidence="2" key="1">
    <citation type="journal article" date="2019" name="Int. J. Syst. Evol. Microbiol.">
        <title>The Global Catalogue of Microorganisms (GCM) 10K type strain sequencing project: providing services to taxonomists for standard genome sequencing and annotation.</title>
        <authorList>
            <consortium name="The Broad Institute Genomics Platform"/>
            <consortium name="The Broad Institute Genome Sequencing Center for Infectious Disease"/>
            <person name="Wu L."/>
            <person name="Ma J."/>
        </authorList>
    </citation>
    <scope>NUCLEOTIDE SEQUENCE [LARGE SCALE GENOMIC DNA]</scope>
    <source>
        <strain evidence="2">JCM 17326</strain>
    </source>
</reference>
<evidence type="ECO:0000313" key="2">
    <source>
        <dbReference type="Proteomes" id="UP001500630"/>
    </source>
</evidence>
<dbReference type="Proteomes" id="UP001500630">
    <property type="component" value="Unassembled WGS sequence"/>
</dbReference>
<sequence>MQTGNLPDGVPHPQRSLGYQILRWAETYIVQPDGENAGQPWQFTVEQKRHILWLYAIDDKGRWLYDTACLRRAKGWGKTPLLAALCIIEFIGPCRFSHFDENGFPVGKAVGLPLIQIAATSIDQTANTRDMVRGMLANSPAEEVYDIEIGKERIQFRSGRPGRIEPVTSSSRGLEGARPTFCVLDETHHWVSSNGGISVFEVLDRNVRKTAGQGSRIVESTNAFNPNEESVAQRTYEAYRKKPDGRLLYDCVEADSDEIDLKDLEAVELGLRQAYGDSTWVDIQGLIEAIQDPRTTVSQAYRFYLNKIQESADTWMARPIWDGLLDENDPIKPGDQIAVGFDGSLYSDSTAIVGCRLRDGKLFLIHLDEDPHDPLREWQVDTLLVDKRMRAARDTYRIEWAYCDPSYWQNVVGTWALDFKERDKDGRDIVFEFSPQRAKQMCEAIERLHTAAHLGEDVCHDGNPDLARHIGNAVTYEVPQGLLIRKESKRSRKKIDAAIAAVLAYEARAEAIADGRMRVRRKARLRSY</sequence>
<organism evidence="1 2">
    <name type="scientific">Nonomuraea rosea</name>
    <dbReference type="NCBI Taxonomy" id="638574"/>
    <lineage>
        <taxon>Bacteria</taxon>
        <taxon>Bacillati</taxon>
        <taxon>Actinomycetota</taxon>
        <taxon>Actinomycetes</taxon>
        <taxon>Streptosporangiales</taxon>
        <taxon>Streptosporangiaceae</taxon>
        <taxon>Nonomuraea</taxon>
    </lineage>
</organism>
<gene>
    <name evidence="1" type="ORF">GCM10022419_016350</name>
</gene>